<feature type="repeat" description="WD" evidence="5">
    <location>
        <begin position="316"/>
        <end position="357"/>
    </location>
</feature>
<dbReference type="InterPro" id="IPR033010">
    <property type="entry name" value="Cdc20/Fizzy"/>
</dbReference>
<dbReference type="PROSITE" id="PS50294">
    <property type="entry name" value="WD_REPEATS_REGION"/>
    <property type="match status" value="3"/>
</dbReference>
<dbReference type="SUPFAM" id="SSF50978">
    <property type="entry name" value="WD40 repeat-like"/>
    <property type="match status" value="1"/>
</dbReference>
<keyword evidence="2 5" id="KW-0853">WD repeat</keyword>
<feature type="region of interest" description="Disordered" evidence="6">
    <location>
        <begin position="44"/>
        <end position="64"/>
    </location>
</feature>
<evidence type="ECO:0000313" key="9">
    <source>
        <dbReference type="Proteomes" id="UP001558632"/>
    </source>
</evidence>
<keyword evidence="3" id="KW-0677">Repeat</keyword>
<feature type="domain" description="CDC20/Fizzy WD40" evidence="7">
    <location>
        <begin position="186"/>
        <end position="477"/>
    </location>
</feature>
<dbReference type="PANTHER" id="PTHR19918">
    <property type="entry name" value="CELL DIVISION CYCLE 20 CDC20 FIZZY -RELATED"/>
    <property type="match status" value="1"/>
</dbReference>
<organism evidence="8 9">
    <name type="scientific">Trichinella spiralis</name>
    <name type="common">Trichina worm</name>
    <dbReference type="NCBI Taxonomy" id="6334"/>
    <lineage>
        <taxon>Eukaryota</taxon>
        <taxon>Metazoa</taxon>
        <taxon>Ecdysozoa</taxon>
        <taxon>Nematoda</taxon>
        <taxon>Enoplea</taxon>
        <taxon>Dorylaimia</taxon>
        <taxon>Trichinellida</taxon>
        <taxon>Trichinellidae</taxon>
        <taxon>Trichinella</taxon>
    </lineage>
</organism>
<comment type="similarity">
    <text evidence="1">Belongs to the WD repeat CDC20/Fizzy family.</text>
</comment>
<accession>A0ABR3KHP9</accession>
<evidence type="ECO:0000313" key="8">
    <source>
        <dbReference type="EMBL" id="KAL1236570.1"/>
    </source>
</evidence>
<dbReference type="EMBL" id="JBEUSY010000368">
    <property type="protein sequence ID" value="KAL1236570.1"/>
    <property type="molecule type" value="Genomic_DNA"/>
</dbReference>
<sequence>MKETFNFELFWNIFGRIFFQICVMSGNDYGKRFLRLHNAGVSRPTSTKRSLFRDSKTPPNEGDRFIPLHEPSIWQSGVHHCNLGRTCQQDPTISDLNEDVDVYRALVSNELFDTAIDDLQDLSPNTKVRRLFEYSKQTTSPSNMRRAAAESTCPLTISPLSPLSQRLLVRPRRSERKIYRTPYKILDAPELQDDFYLNLVDWSKENVLAVGLGSSVYLWCARNGQVTKLCDMVPHTDIVTAVSWAADGRTLAVGTQRGSCQIWDANAQLDRQNFFGHLSRIGCLAWNGDTVTSGSRDRQIVVRDLRASGAHQERRLLGHRQEVCGLKWSPDYEYMASGGNDNQLMIWTLASDKPIQVNRQHCAAVKAIAWSPHHPGLLVSGGGTADRCLKFWNTLTGQPVRSVDTGSQVCNVLWSRHSDELVSTHGYSQNQILVWKYPTLDRLVKLVGHSSRVLYLSMSPDGESIVTGAGDETLRFWRVFEKDSQTRDRFILRAALQM</sequence>
<evidence type="ECO:0000256" key="3">
    <source>
        <dbReference type="ARBA" id="ARBA00022737"/>
    </source>
</evidence>
<evidence type="ECO:0000256" key="6">
    <source>
        <dbReference type="SAM" id="MobiDB-lite"/>
    </source>
</evidence>
<dbReference type="SMART" id="SM00320">
    <property type="entry name" value="WD40"/>
    <property type="match status" value="6"/>
</dbReference>
<dbReference type="Gene3D" id="2.130.10.10">
    <property type="entry name" value="YVTN repeat-like/Quinoprotein amine dehydrogenase"/>
    <property type="match status" value="1"/>
</dbReference>
<dbReference type="CDD" id="cd00200">
    <property type="entry name" value="WD40"/>
    <property type="match status" value="1"/>
</dbReference>
<protein>
    <submittedName>
        <fullName evidence="8">Fizzy-related protein</fullName>
    </submittedName>
</protein>
<name>A0ABR3KHP9_TRISP</name>
<dbReference type="InterPro" id="IPR056150">
    <property type="entry name" value="WD40_CDC20-Fz"/>
</dbReference>
<dbReference type="InterPro" id="IPR036322">
    <property type="entry name" value="WD40_repeat_dom_sf"/>
</dbReference>
<evidence type="ECO:0000259" key="7">
    <source>
        <dbReference type="Pfam" id="PF24807"/>
    </source>
</evidence>
<keyword evidence="4" id="KW-0131">Cell cycle</keyword>
<proteinExistence type="inferred from homology"/>
<dbReference type="Proteomes" id="UP001558632">
    <property type="component" value="Unassembled WGS sequence"/>
</dbReference>
<evidence type="ECO:0000256" key="2">
    <source>
        <dbReference type="ARBA" id="ARBA00022574"/>
    </source>
</evidence>
<evidence type="ECO:0000256" key="1">
    <source>
        <dbReference type="ARBA" id="ARBA00006445"/>
    </source>
</evidence>
<keyword evidence="9" id="KW-1185">Reference proteome</keyword>
<evidence type="ECO:0000256" key="4">
    <source>
        <dbReference type="ARBA" id="ARBA00023306"/>
    </source>
</evidence>
<dbReference type="PROSITE" id="PS50082">
    <property type="entry name" value="WD_REPEATS_2"/>
    <property type="match status" value="3"/>
</dbReference>
<dbReference type="InterPro" id="IPR015943">
    <property type="entry name" value="WD40/YVTN_repeat-like_dom_sf"/>
</dbReference>
<gene>
    <name evidence="8" type="ORF">TSPI_09323</name>
</gene>
<evidence type="ECO:0000256" key="5">
    <source>
        <dbReference type="PROSITE-ProRule" id="PRU00221"/>
    </source>
</evidence>
<reference evidence="8 9" key="1">
    <citation type="submission" date="2024-07" db="EMBL/GenBank/DDBJ databases">
        <title>Enhanced genomic and transcriptomic resources for Trichinella pseudospiralis and T. spiralis underpin the discovery of pronounced molecular differences between stages and species.</title>
        <authorList>
            <person name="Pasi K.K."/>
            <person name="La Rosa G."/>
            <person name="Gomez-Morales M.A."/>
            <person name="Tosini F."/>
            <person name="Sumanam S."/>
            <person name="Young N.D."/>
            <person name="Chang B.C."/>
            <person name="Robin G.B."/>
        </authorList>
    </citation>
    <scope>NUCLEOTIDE SEQUENCE [LARGE SCALE GENOMIC DNA]</scope>
    <source>
        <strain evidence="8">ISS534</strain>
    </source>
</reference>
<dbReference type="Pfam" id="PF24807">
    <property type="entry name" value="WD40_CDC20-Fz"/>
    <property type="match status" value="1"/>
</dbReference>
<feature type="repeat" description="WD" evidence="5">
    <location>
        <begin position="232"/>
        <end position="264"/>
    </location>
</feature>
<feature type="compositionally biased region" description="Basic and acidic residues" evidence="6">
    <location>
        <begin position="51"/>
        <end position="64"/>
    </location>
</feature>
<feature type="repeat" description="WD" evidence="5">
    <location>
        <begin position="446"/>
        <end position="479"/>
    </location>
</feature>
<comment type="caution">
    <text evidence="8">The sequence shown here is derived from an EMBL/GenBank/DDBJ whole genome shotgun (WGS) entry which is preliminary data.</text>
</comment>
<dbReference type="PANTHER" id="PTHR19918:SF1">
    <property type="entry name" value="FIZZY-RELATED PROTEIN HOMOLOG"/>
    <property type="match status" value="1"/>
</dbReference>
<dbReference type="InterPro" id="IPR001680">
    <property type="entry name" value="WD40_rpt"/>
</dbReference>